<evidence type="ECO:0000313" key="9">
    <source>
        <dbReference type="Proteomes" id="UP000310158"/>
    </source>
</evidence>
<dbReference type="OrthoDB" id="983479at2759"/>
<keyword evidence="9" id="KW-1185">Reference proteome</keyword>
<keyword evidence="3 5" id="KW-0863">Zinc-finger</keyword>
<dbReference type="InterPro" id="IPR038508">
    <property type="entry name" value="ArfGAP_dom_sf"/>
</dbReference>
<dbReference type="PANTHER" id="PTHR45686">
    <property type="entry name" value="ADP-RIBOSYLATION FACTOR GTPASE ACTIVATING PROTEIN 3, ISOFORM H-RELATED"/>
    <property type="match status" value="1"/>
</dbReference>
<dbReference type="Gene3D" id="1.10.220.150">
    <property type="entry name" value="Arf GTPase activating protein"/>
    <property type="match status" value="1"/>
</dbReference>
<feature type="domain" description="Arf-GAP" evidence="7">
    <location>
        <begin position="10"/>
        <end position="150"/>
    </location>
</feature>
<dbReference type="PANTHER" id="PTHR45686:SF4">
    <property type="entry name" value="ADP-RIBOSYLATION FACTOR GTPASE ACTIVATING PROTEIN 3, ISOFORM H"/>
    <property type="match status" value="1"/>
</dbReference>
<dbReference type="Pfam" id="PF01412">
    <property type="entry name" value="ArfGap"/>
    <property type="match status" value="1"/>
</dbReference>
<protein>
    <recommendedName>
        <fullName evidence="7">Arf-GAP domain-containing protein</fullName>
    </recommendedName>
</protein>
<reference evidence="8 9" key="1">
    <citation type="submission" date="2019-02" db="EMBL/GenBank/DDBJ databases">
        <title>Genome sequencing of the rare red list fungi Bondarzewia mesenterica.</title>
        <authorList>
            <person name="Buettner E."/>
            <person name="Kellner H."/>
        </authorList>
    </citation>
    <scope>NUCLEOTIDE SEQUENCE [LARGE SCALE GENOMIC DNA]</scope>
    <source>
        <strain evidence="8 9">DSM 108281</strain>
    </source>
</reference>
<dbReference type="CDD" id="cd08831">
    <property type="entry name" value="ArfGap_ArfGap2_3_like"/>
    <property type="match status" value="1"/>
</dbReference>
<proteinExistence type="predicted"/>
<comment type="caution">
    <text evidence="8">The sequence shown here is derived from an EMBL/GenBank/DDBJ whole genome shotgun (WGS) entry which is preliminary data.</text>
</comment>
<evidence type="ECO:0000256" key="2">
    <source>
        <dbReference type="ARBA" id="ARBA00022723"/>
    </source>
</evidence>
<feature type="region of interest" description="Disordered" evidence="6">
    <location>
        <begin position="370"/>
        <end position="389"/>
    </location>
</feature>
<evidence type="ECO:0000259" key="7">
    <source>
        <dbReference type="PROSITE" id="PS50115"/>
    </source>
</evidence>
<dbReference type="GO" id="GO:0048205">
    <property type="term" value="P:COPI coating of Golgi vesicle"/>
    <property type="evidence" value="ECO:0007669"/>
    <property type="project" value="TreeGrafter"/>
</dbReference>
<evidence type="ECO:0000256" key="3">
    <source>
        <dbReference type="ARBA" id="ARBA00022771"/>
    </source>
</evidence>
<organism evidence="8 9">
    <name type="scientific">Bondarzewia mesenterica</name>
    <dbReference type="NCBI Taxonomy" id="1095465"/>
    <lineage>
        <taxon>Eukaryota</taxon>
        <taxon>Fungi</taxon>
        <taxon>Dikarya</taxon>
        <taxon>Basidiomycota</taxon>
        <taxon>Agaricomycotina</taxon>
        <taxon>Agaricomycetes</taxon>
        <taxon>Russulales</taxon>
        <taxon>Bondarzewiaceae</taxon>
        <taxon>Bondarzewia</taxon>
    </lineage>
</organism>
<evidence type="ECO:0000313" key="8">
    <source>
        <dbReference type="EMBL" id="THH19499.1"/>
    </source>
</evidence>
<keyword evidence="4" id="KW-0862">Zinc</keyword>
<dbReference type="PRINTS" id="PR00405">
    <property type="entry name" value="REVINTRACTNG"/>
</dbReference>
<feature type="compositionally biased region" description="Basic and acidic residues" evidence="6">
    <location>
        <begin position="297"/>
        <end position="319"/>
    </location>
</feature>
<dbReference type="GO" id="GO:0008270">
    <property type="term" value="F:zinc ion binding"/>
    <property type="evidence" value="ECO:0007669"/>
    <property type="project" value="UniProtKB-KW"/>
</dbReference>
<dbReference type="AlphaFoldDB" id="A0A4S4M354"/>
<dbReference type="PROSITE" id="PS50115">
    <property type="entry name" value="ARFGAP"/>
    <property type="match status" value="1"/>
</dbReference>
<name>A0A4S4M354_9AGAM</name>
<dbReference type="EMBL" id="SGPL01000043">
    <property type="protein sequence ID" value="THH19499.1"/>
    <property type="molecule type" value="Genomic_DNA"/>
</dbReference>
<evidence type="ECO:0000256" key="5">
    <source>
        <dbReference type="PROSITE-ProRule" id="PRU00288"/>
    </source>
</evidence>
<keyword evidence="2" id="KW-0479">Metal-binding</keyword>
<accession>A0A4S4M354</accession>
<dbReference type="GO" id="GO:0005096">
    <property type="term" value="F:GTPase activator activity"/>
    <property type="evidence" value="ECO:0007669"/>
    <property type="project" value="UniProtKB-KW"/>
</dbReference>
<feature type="region of interest" description="Disordered" evidence="6">
    <location>
        <begin position="297"/>
        <end position="322"/>
    </location>
</feature>
<dbReference type="InterPro" id="IPR037278">
    <property type="entry name" value="ARFGAP/RecO"/>
</dbReference>
<evidence type="ECO:0000256" key="4">
    <source>
        <dbReference type="ARBA" id="ARBA00022833"/>
    </source>
</evidence>
<gene>
    <name evidence="8" type="ORF">EW146_g1678</name>
</gene>
<feature type="compositionally biased region" description="Low complexity" evidence="6">
    <location>
        <begin position="206"/>
        <end position="259"/>
    </location>
</feature>
<dbReference type="SUPFAM" id="SSF57863">
    <property type="entry name" value="ArfGap/RecO-like zinc finger"/>
    <property type="match status" value="1"/>
</dbReference>
<keyword evidence="1" id="KW-0343">GTPase activation</keyword>
<dbReference type="SMART" id="SM00105">
    <property type="entry name" value="ArfGap"/>
    <property type="match status" value="1"/>
</dbReference>
<dbReference type="GO" id="GO:0000139">
    <property type="term" value="C:Golgi membrane"/>
    <property type="evidence" value="ECO:0007669"/>
    <property type="project" value="GOC"/>
</dbReference>
<evidence type="ECO:0000256" key="6">
    <source>
        <dbReference type="SAM" id="MobiDB-lite"/>
    </source>
</evidence>
<feature type="region of interest" description="Disordered" evidence="6">
    <location>
        <begin position="166"/>
        <end position="270"/>
    </location>
</feature>
<sequence>MANPTKAETEQLFKVLKAGKGNKVSSTVIAGYTIEGELLPFVKMCFDCQSRNPTWSSVTFGVYICMDCSSVHRNMGVHISFVRSTNLDSWQLNQLRTMKVGGNNSATEFFTRHGGYTLLIESDVKKKYTGRVAELYKEELARRVKEDAEKFPQGIVVEGVETAKSPIVQADHGGEDDFFSSWDKPTSPKPTAPNSKPATPPVIGRSASASSASSGPRTVTSSSLRSTSSGSSAARSAKLGASRVASSTSTAGTAPTAAPKKSKLGGLGAKKAAAPIDFAEAERKALEEAERVKQLGYDREREEQEERVRTEKEALELKSKAASAGIKAKTVETVKAAPKPNGSSQDMERLGMGMKRLGFGAVPAASASSKASTSVVVDDSPTTARDRFGNQKAISSDMFFGRNDYDPAAVSEAQARLSQFQGATSISSNQYFGREEEDDLVAANADGGLLGDGSLSGLETAAKDAIARVMANPDVQNLGEV</sequence>
<evidence type="ECO:0000256" key="1">
    <source>
        <dbReference type="ARBA" id="ARBA00022468"/>
    </source>
</evidence>
<dbReference type="InterPro" id="IPR001164">
    <property type="entry name" value="ArfGAP_dom"/>
</dbReference>
<dbReference type="Proteomes" id="UP000310158">
    <property type="component" value="Unassembled WGS sequence"/>
</dbReference>